<accession>A0A3S9SW23</accession>
<dbReference type="AlphaFoldDB" id="A0A3S9SW23"/>
<dbReference type="EMBL" id="CP016379">
    <property type="protein sequence ID" value="AZR72513.1"/>
    <property type="molecule type" value="Genomic_DNA"/>
</dbReference>
<evidence type="ECO:0000313" key="1">
    <source>
        <dbReference type="EMBL" id="AZR72513.1"/>
    </source>
</evidence>
<reference evidence="1 2" key="1">
    <citation type="submission" date="2016-07" db="EMBL/GenBank/DDBJ databases">
        <title>Genome and transcriptome analysis of iron-reducing fermentative bacteria Anoxybacter fermentans.</title>
        <authorList>
            <person name="Zeng X."/>
            <person name="Shao Z."/>
        </authorList>
    </citation>
    <scope>NUCLEOTIDE SEQUENCE [LARGE SCALE GENOMIC DNA]</scope>
    <source>
        <strain evidence="1 2">DY22613</strain>
    </source>
</reference>
<sequence length="85" mass="10191">MSEKRYPCKCAICDHQFFVTKSILQHSGYNECGHGRCPKCKTFLNLTFVPELEIMRSMEWSEYVKRRLENERKRKEGVEKDQRSD</sequence>
<dbReference type="RefSeq" id="WP_127015841.1">
    <property type="nucleotide sequence ID" value="NZ_CP016379.1"/>
</dbReference>
<gene>
    <name evidence="1" type="ORF">BBF96_03415</name>
</gene>
<keyword evidence="2" id="KW-1185">Reference proteome</keyword>
<organism evidence="1 2">
    <name type="scientific">Anoxybacter fermentans</name>
    <dbReference type="NCBI Taxonomy" id="1323375"/>
    <lineage>
        <taxon>Bacteria</taxon>
        <taxon>Bacillati</taxon>
        <taxon>Bacillota</taxon>
        <taxon>Clostridia</taxon>
        <taxon>Halanaerobiales</taxon>
        <taxon>Anoxybacter</taxon>
    </lineage>
</organism>
<dbReference type="KEGG" id="aft:BBF96_03415"/>
<dbReference type="OrthoDB" id="1913594at2"/>
<protein>
    <submittedName>
        <fullName evidence="1">Uncharacterized protein</fullName>
    </submittedName>
</protein>
<dbReference type="Proteomes" id="UP000267250">
    <property type="component" value="Chromosome"/>
</dbReference>
<evidence type="ECO:0000313" key="2">
    <source>
        <dbReference type="Proteomes" id="UP000267250"/>
    </source>
</evidence>
<name>A0A3S9SW23_9FIRM</name>
<proteinExistence type="predicted"/>